<dbReference type="EMBL" id="WAEL01000007">
    <property type="protein sequence ID" value="NID12367.1"/>
    <property type="molecule type" value="Genomic_DNA"/>
</dbReference>
<comment type="caution">
    <text evidence="2">The sequence shown here is derived from an EMBL/GenBank/DDBJ whole genome shotgun (WGS) entry which is preliminary data.</text>
</comment>
<organism evidence="2 3">
    <name type="scientific">Fibrivirga algicola</name>
    <dbReference type="NCBI Taxonomy" id="2950420"/>
    <lineage>
        <taxon>Bacteria</taxon>
        <taxon>Pseudomonadati</taxon>
        <taxon>Bacteroidota</taxon>
        <taxon>Cytophagia</taxon>
        <taxon>Cytophagales</taxon>
        <taxon>Spirosomataceae</taxon>
        <taxon>Fibrivirga</taxon>
    </lineage>
</organism>
<accession>A0ABX0QMX7</accession>
<name>A0ABX0QMX7_9BACT</name>
<dbReference type="NCBIfam" id="TIGR04183">
    <property type="entry name" value="Por_Secre_tail"/>
    <property type="match status" value="1"/>
</dbReference>
<feature type="domain" description="Secretion system C-terminal sorting" evidence="1">
    <location>
        <begin position="72"/>
        <end position="147"/>
    </location>
</feature>
<reference evidence="2" key="1">
    <citation type="submission" date="2024-05" db="EMBL/GenBank/DDBJ databases">
        <authorList>
            <person name="Jung D.-H."/>
        </authorList>
    </citation>
    <scope>NUCLEOTIDE SEQUENCE</scope>
    <source>
        <strain evidence="2">JA-25</strain>
    </source>
</reference>
<dbReference type="Gene3D" id="2.60.40.10">
    <property type="entry name" value="Immunoglobulins"/>
    <property type="match status" value="1"/>
</dbReference>
<sequence>MSGLQKGVNFDKKTNLISGTPNNAGVLTVTITATDPGKLSASITYTLTFKAANGRIGAEEPGTPLSLQVDTYPNPVVGEAVSVQIRNVAQQSVQLRLIDLRGNVIQDRQVTVLTDQHTERVELSSVPAGMYLIQVSAGNQTKAKAIIK</sequence>
<dbReference type="InterPro" id="IPR013783">
    <property type="entry name" value="Ig-like_fold"/>
</dbReference>
<evidence type="ECO:0000259" key="1">
    <source>
        <dbReference type="Pfam" id="PF18962"/>
    </source>
</evidence>
<dbReference type="InterPro" id="IPR026444">
    <property type="entry name" value="Secre_tail"/>
</dbReference>
<dbReference type="Pfam" id="PF05345">
    <property type="entry name" value="He_PIG"/>
    <property type="match status" value="1"/>
</dbReference>
<proteinExistence type="predicted"/>
<dbReference type="Proteomes" id="UP000606008">
    <property type="component" value="Unassembled WGS sequence"/>
</dbReference>
<keyword evidence="3" id="KW-1185">Reference proteome</keyword>
<evidence type="ECO:0000313" key="2">
    <source>
        <dbReference type="EMBL" id="NID12367.1"/>
    </source>
</evidence>
<dbReference type="InterPro" id="IPR015919">
    <property type="entry name" value="Cadherin-like_sf"/>
</dbReference>
<evidence type="ECO:0000313" key="3">
    <source>
        <dbReference type="Proteomes" id="UP000606008"/>
    </source>
</evidence>
<protein>
    <submittedName>
        <fullName evidence="2">T9SS type A sorting domain-containing protein</fullName>
    </submittedName>
</protein>
<dbReference type="Pfam" id="PF18962">
    <property type="entry name" value="Por_Secre_tail"/>
    <property type="match status" value="1"/>
</dbReference>
<gene>
    <name evidence="2" type="ORF">F7231_19490</name>
</gene>
<dbReference type="SUPFAM" id="SSF49313">
    <property type="entry name" value="Cadherin-like"/>
    <property type="match status" value="1"/>
</dbReference>